<dbReference type="InterPro" id="IPR013210">
    <property type="entry name" value="LRR_N_plant-typ"/>
</dbReference>
<keyword evidence="13 19" id="KW-1133">Transmembrane helix</keyword>
<evidence type="ECO:0000256" key="20">
    <source>
        <dbReference type="SAM" id="SignalP"/>
    </source>
</evidence>
<organism evidence="22 23">
    <name type="scientific">Brassica carinata</name>
    <name type="common">Ethiopian mustard</name>
    <name type="synonym">Abyssinian cabbage</name>
    <dbReference type="NCBI Taxonomy" id="52824"/>
    <lineage>
        <taxon>Eukaryota</taxon>
        <taxon>Viridiplantae</taxon>
        <taxon>Streptophyta</taxon>
        <taxon>Embryophyta</taxon>
        <taxon>Tracheophyta</taxon>
        <taxon>Spermatophyta</taxon>
        <taxon>Magnoliopsida</taxon>
        <taxon>eudicotyledons</taxon>
        <taxon>Gunneridae</taxon>
        <taxon>Pentapetalae</taxon>
        <taxon>rosids</taxon>
        <taxon>malvids</taxon>
        <taxon>Brassicales</taxon>
        <taxon>Brassicaceae</taxon>
        <taxon>Brassiceae</taxon>
        <taxon>Brassica</taxon>
    </lineage>
</organism>
<evidence type="ECO:0000256" key="9">
    <source>
        <dbReference type="ARBA" id="ARBA00022737"/>
    </source>
</evidence>
<dbReference type="FunFam" id="1.10.510.10:FF:000480">
    <property type="entry name" value="Pollen receptor-like kinase 1"/>
    <property type="match status" value="1"/>
</dbReference>
<dbReference type="SUPFAM" id="SSF56112">
    <property type="entry name" value="Protein kinase-like (PK-like)"/>
    <property type="match status" value="1"/>
</dbReference>
<dbReference type="Gene3D" id="3.80.10.10">
    <property type="entry name" value="Ribonuclease Inhibitor"/>
    <property type="match status" value="2"/>
</dbReference>
<evidence type="ECO:0000256" key="7">
    <source>
        <dbReference type="ARBA" id="ARBA00022692"/>
    </source>
</evidence>
<proteinExistence type="inferred from homology"/>
<evidence type="ECO:0000256" key="5">
    <source>
        <dbReference type="ARBA" id="ARBA00022614"/>
    </source>
</evidence>
<evidence type="ECO:0000256" key="11">
    <source>
        <dbReference type="ARBA" id="ARBA00022777"/>
    </source>
</evidence>
<keyword evidence="10" id="KW-0547">Nucleotide-binding</keyword>
<evidence type="ECO:0000256" key="17">
    <source>
        <dbReference type="ARBA" id="ARBA00048679"/>
    </source>
</evidence>
<keyword evidence="7 19" id="KW-0812">Transmembrane</keyword>
<dbReference type="InterPro" id="IPR032675">
    <property type="entry name" value="LRR_dom_sf"/>
</dbReference>
<dbReference type="InterPro" id="IPR046959">
    <property type="entry name" value="PRK1-6/SRF4-like"/>
</dbReference>
<feature type="signal peptide" evidence="20">
    <location>
        <begin position="1"/>
        <end position="20"/>
    </location>
</feature>
<dbReference type="Pfam" id="PF07714">
    <property type="entry name" value="PK_Tyr_Ser-Thr"/>
    <property type="match status" value="1"/>
</dbReference>
<feature type="compositionally biased region" description="Polar residues" evidence="18">
    <location>
        <begin position="644"/>
        <end position="653"/>
    </location>
</feature>
<dbReference type="FunFam" id="3.80.10.10:FF:001609">
    <property type="entry name" value="Pollen receptor-like kinase 4"/>
    <property type="match status" value="1"/>
</dbReference>
<comment type="subcellular location">
    <subcellularLocation>
        <location evidence="1">Membrane</location>
        <topology evidence="1">Single-pass membrane protein</topology>
    </subcellularLocation>
</comment>
<dbReference type="GO" id="GO:0004674">
    <property type="term" value="F:protein serine/threonine kinase activity"/>
    <property type="evidence" value="ECO:0007669"/>
    <property type="project" value="UniProtKB-EC"/>
</dbReference>
<dbReference type="InterPro" id="IPR000719">
    <property type="entry name" value="Prot_kinase_dom"/>
</dbReference>
<evidence type="ECO:0000256" key="3">
    <source>
        <dbReference type="ARBA" id="ARBA00012513"/>
    </source>
</evidence>
<evidence type="ECO:0000256" key="10">
    <source>
        <dbReference type="ARBA" id="ARBA00022741"/>
    </source>
</evidence>
<dbReference type="FunFam" id="3.30.200.20:FF:000307">
    <property type="entry name" value="pollen receptor-like kinase 1"/>
    <property type="match status" value="1"/>
</dbReference>
<dbReference type="SUPFAM" id="SSF52058">
    <property type="entry name" value="L domain-like"/>
    <property type="match status" value="1"/>
</dbReference>
<dbReference type="GO" id="GO:0005524">
    <property type="term" value="F:ATP binding"/>
    <property type="evidence" value="ECO:0007669"/>
    <property type="project" value="UniProtKB-KW"/>
</dbReference>
<evidence type="ECO:0000256" key="18">
    <source>
        <dbReference type="SAM" id="MobiDB-lite"/>
    </source>
</evidence>
<feature type="region of interest" description="Disordered" evidence="18">
    <location>
        <begin position="620"/>
        <end position="653"/>
    </location>
</feature>
<feature type="transmembrane region" description="Helical" evidence="19">
    <location>
        <begin position="248"/>
        <end position="269"/>
    </location>
</feature>
<keyword evidence="8 20" id="KW-0732">Signal</keyword>
<dbReference type="InterPro" id="IPR011009">
    <property type="entry name" value="Kinase-like_dom_sf"/>
</dbReference>
<dbReference type="PANTHER" id="PTHR48007">
    <property type="entry name" value="LEUCINE-RICH REPEAT RECEPTOR-LIKE PROTEIN KINASE PXC1"/>
    <property type="match status" value="1"/>
</dbReference>
<keyword evidence="4" id="KW-0597">Phosphoprotein</keyword>
<keyword evidence="14 19" id="KW-0472">Membrane</keyword>
<dbReference type="Gene3D" id="3.30.200.20">
    <property type="entry name" value="Phosphorylase Kinase, domain 1"/>
    <property type="match status" value="1"/>
</dbReference>
<protein>
    <recommendedName>
        <fullName evidence="3">non-specific serine/threonine protein kinase</fullName>
        <ecNumber evidence="3">2.7.11.1</ecNumber>
    </recommendedName>
</protein>
<keyword evidence="23" id="KW-1185">Reference proteome</keyword>
<evidence type="ECO:0000256" key="1">
    <source>
        <dbReference type="ARBA" id="ARBA00004167"/>
    </source>
</evidence>
<comment type="similarity">
    <text evidence="2">Belongs to the protein kinase superfamily. Ser/Thr protein kinase family.</text>
</comment>
<keyword evidence="6" id="KW-0808">Transferase</keyword>
<evidence type="ECO:0000256" key="2">
    <source>
        <dbReference type="ARBA" id="ARBA00008684"/>
    </source>
</evidence>
<evidence type="ECO:0000256" key="19">
    <source>
        <dbReference type="SAM" id="Phobius"/>
    </source>
</evidence>
<dbReference type="AlphaFoldDB" id="A0A8X7VPQ9"/>
<dbReference type="GO" id="GO:0016020">
    <property type="term" value="C:membrane"/>
    <property type="evidence" value="ECO:0007669"/>
    <property type="project" value="UniProtKB-SubCell"/>
</dbReference>
<dbReference type="EC" id="2.7.11.1" evidence="3"/>
<dbReference type="InterPro" id="IPR001245">
    <property type="entry name" value="Ser-Thr/Tyr_kinase_cat_dom"/>
</dbReference>
<feature type="domain" description="Protein kinase" evidence="21">
    <location>
        <begin position="346"/>
        <end position="631"/>
    </location>
</feature>
<feature type="compositionally biased region" description="Basic and acidic residues" evidence="18">
    <location>
        <begin position="294"/>
        <end position="307"/>
    </location>
</feature>
<evidence type="ECO:0000256" key="13">
    <source>
        <dbReference type="ARBA" id="ARBA00022989"/>
    </source>
</evidence>
<dbReference type="PROSITE" id="PS50011">
    <property type="entry name" value="PROTEIN_KINASE_DOM"/>
    <property type="match status" value="1"/>
</dbReference>
<evidence type="ECO:0000256" key="16">
    <source>
        <dbReference type="ARBA" id="ARBA00047899"/>
    </source>
</evidence>
<evidence type="ECO:0000256" key="14">
    <source>
        <dbReference type="ARBA" id="ARBA00023136"/>
    </source>
</evidence>
<feature type="chain" id="PRO_5036466828" description="non-specific serine/threonine protein kinase" evidence="20">
    <location>
        <begin position="21"/>
        <end position="653"/>
    </location>
</feature>
<dbReference type="Pfam" id="PF00560">
    <property type="entry name" value="LRR_1"/>
    <property type="match status" value="1"/>
</dbReference>
<keyword evidence="11" id="KW-0418">Kinase</keyword>
<evidence type="ECO:0000256" key="15">
    <source>
        <dbReference type="ARBA" id="ARBA00023170"/>
    </source>
</evidence>
<dbReference type="EMBL" id="JAAMPC010000004">
    <property type="protein sequence ID" value="KAG2314923.1"/>
    <property type="molecule type" value="Genomic_DNA"/>
</dbReference>
<gene>
    <name evidence="22" type="ORF">Bca52824_018045</name>
</gene>
<keyword evidence="5" id="KW-0433">Leucine-rich repeat</keyword>
<keyword evidence="12" id="KW-0067">ATP-binding</keyword>
<reference evidence="22 23" key="1">
    <citation type="submission" date="2020-02" db="EMBL/GenBank/DDBJ databases">
        <authorList>
            <person name="Ma Q."/>
            <person name="Huang Y."/>
            <person name="Song X."/>
            <person name="Pei D."/>
        </authorList>
    </citation>
    <scope>NUCLEOTIDE SEQUENCE [LARGE SCALE GENOMIC DNA]</scope>
    <source>
        <strain evidence="22">Sxm20200214</strain>
        <tissue evidence="22">Leaf</tissue>
    </source>
</reference>
<evidence type="ECO:0000313" key="22">
    <source>
        <dbReference type="EMBL" id="KAG2314923.1"/>
    </source>
</evidence>
<evidence type="ECO:0000259" key="21">
    <source>
        <dbReference type="PROSITE" id="PS50011"/>
    </source>
</evidence>
<keyword evidence="9" id="KW-0677">Repeat</keyword>
<dbReference type="Proteomes" id="UP000886595">
    <property type="component" value="Unassembled WGS sequence"/>
</dbReference>
<evidence type="ECO:0000256" key="12">
    <source>
        <dbReference type="ARBA" id="ARBA00022840"/>
    </source>
</evidence>
<evidence type="ECO:0000256" key="8">
    <source>
        <dbReference type="ARBA" id="ARBA00022729"/>
    </source>
</evidence>
<dbReference type="InterPro" id="IPR001611">
    <property type="entry name" value="Leu-rich_rpt"/>
</dbReference>
<dbReference type="OrthoDB" id="418615at2759"/>
<keyword evidence="15" id="KW-0675">Receptor</keyword>
<evidence type="ECO:0000256" key="4">
    <source>
        <dbReference type="ARBA" id="ARBA00022553"/>
    </source>
</evidence>
<dbReference type="Pfam" id="PF08263">
    <property type="entry name" value="LRRNT_2"/>
    <property type="match status" value="1"/>
</dbReference>
<dbReference type="PANTHER" id="PTHR48007:SF64">
    <property type="entry name" value="POLLEN RECEPTOR-LIKE KINASE 1"/>
    <property type="match status" value="1"/>
</dbReference>
<comment type="catalytic activity">
    <reaction evidence="16">
        <text>L-threonyl-[protein] + ATP = O-phospho-L-threonyl-[protein] + ADP + H(+)</text>
        <dbReference type="Rhea" id="RHEA:46608"/>
        <dbReference type="Rhea" id="RHEA-COMP:11060"/>
        <dbReference type="Rhea" id="RHEA-COMP:11605"/>
        <dbReference type="ChEBI" id="CHEBI:15378"/>
        <dbReference type="ChEBI" id="CHEBI:30013"/>
        <dbReference type="ChEBI" id="CHEBI:30616"/>
        <dbReference type="ChEBI" id="CHEBI:61977"/>
        <dbReference type="ChEBI" id="CHEBI:456216"/>
        <dbReference type="EC" id="2.7.11.1"/>
    </reaction>
</comment>
<name>A0A8X7VPQ9_BRACI</name>
<comment type="catalytic activity">
    <reaction evidence="17">
        <text>L-seryl-[protein] + ATP = O-phospho-L-seryl-[protein] + ADP + H(+)</text>
        <dbReference type="Rhea" id="RHEA:17989"/>
        <dbReference type="Rhea" id="RHEA-COMP:9863"/>
        <dbReference type="Rhea" id="RHEA-COMP:11604"/>
        <dbReference type="ChEBI" id="CHEBI:15378"/>
        <dbReference type="ChEBI" id="CHEBI:29999"/>
        <dbReference type="ChEBI" id="CHEBI:30616"/>
        <dbReference type="ChEBI" id="CHEBI:83421"/>
        <dbReference type="ChEBI" id="CHEBI:456216"/>
        <dbReference type="EC" id="2.7.11.1"/>
    </reaction>
</comment>
<accession>A0A8X7VPQ9</accession>
<comment type="caution">
    <text evidence="22">The sequence shown here is derived from an EMBL/GenBank/DDBJ whole genome shotgun (WGS) entry which is preliminary data.</text>
</comment>
<feature type="region of interest" description="Disordered" evidence="18">
    <location>
        <begin position="278"/>
        <end position="321"/>
    </location>
</feature>
<evidence type="ECO:0000313" key="23">
    <source>
        <dbReference type="Proteomes" id="UP000886595"/>
    </source>
</evidence>
<dbReference type="Gene3D" id="1.10.510.10">
    <property type="entry name" value="Transferase(Phosphotransferase) domain 1"/>
    <property type="match status" value="1"/>
</dbReference>
<sequence length="653" mass="72355">MVSVVSLLLLLFLLSTSIHGLSDSEAILKFKKSLVVGGQPNALASWDDKTPPCTWAGVLCNGGSVWGLQMENLELSGSIDIDALAGLTSLRTLSFMDNKFGGPFPEFKKLSALKSLYLSNNQFQGEIPMNAFEGMGWLKKVHLAQNKFTGQIPMSMATLPKLLELRLDGNQFSGQIPEFEHKLQMLNLSNNALTGHIPESLSMMDPKVFQGNKGLCGKPLETVCDTPINELPPQLETPPKSSSSRTPLVIMAVVTALAVVIILGVIILVNRKNRNKQPPLVFETRPSTLQKKTGIREADQSHRDRSSHGNGSRGGKKMDTSAGVENTKLSFLREDRERFDLQDLLKASAEILGSGCFGASYKAVLSSGVSMVVKRFKQMNNAGREEFQEHMNRLGRLRHSNLLPIVAYYYRKEEKLLVCDFAERGSLAVNLHGNQSLGQPSLDWPTRLKIVKGVARGLLYLHQDLPGLMAPHGHLKSSNVLLTKNFEPLLTDYGLIPMINQVKAQEHMVAYKSPEYLQHRRVTKKTDVWGLGILILEILTGKFPANFLQNGNKSEEDLVSWVNLGFQGVWAPGLFDKEMGKTSHCEGHIVYLLKVGLSCCEPDVEKRLEIGEAVEKIEELKEQQEDSDDFYSTYVSETDGRSSKGMSTESINM</sequence>
<evidence type="ECO:0000256" key="6">
    <source>
        <dbReference type="ARBA" id="ARBA00022679"/>
    </source>
</evidence>
<dbReference type="Pfam" id="PF13855">
    <property type="entry name" value="LRR_8"/>
    <property type="match status" value="1"/>
</dbReference>